<dbReference type="AlphaFoldDB" id="A0A6A7BA97"/>
<evidence type="ECO:0000313" key="1">
    <source>
        <dbReference type="EMBL" id="KAF2852456.1"/>
    </source>
</evidence>
<organism evidence="1 2">
    <name type="scientific">Plenodomus tracheiphilus IPT5</name>
    <dbReference type="NCBI Taxonomy" id="1408161"/>
    <lineage>
        <taxon>Eukaryota</taxon>
        <taxon>Fungi</taxon>
        <taxon>Dikarya</taxon>
        <taxon>Ascomycota</taxon>
        <taxon>Pezizomycotina</taxon>
        <taxon>Dothideomycetes</taxon>
        <taxon>Pleosporomycetidae</taxon>
        <taxon>Pleosporales</taxon>
        <taxon>Pleosporineae</taxon>
        <taxon>Leptosphaeriaceae</taxon>
        <taxon>Plenodomus</taxon>
    </lineage>
</organism>
<protein>
    <submittedName>
        <fullName evidence="1">Uncharacterized protein</fullName>
    </submittedName>
</protein>
<proteinExistence type="predicted"/>
<reference evidence="1" key="1">
    <citation type="submission" date="2020-01" db="EMBL/GenBank/DDBJ databases">
        <authorList>
            <consortium name="DOE Joint Genome Institute"/>
            <person name="Haridas S."/>
            <person name="Albert R."/>
            <person name="Binder M."/>
            <person name="Bloem J."/>
            <person name="Labutti K."/>
            <person name="Salamov A."/>
            <person name="Andreopoulos B."/>
            <person name="Baker S.E."/>
            <person name="Barry K."/>
            <person name="Bills G."/>
            <person name="Bluhm B.H."/>
            <person name="Cannon C."/>
            <person name="Castanera R."/>
            <person name="Culley D.E."/>
            <person name="Daum C."/>
            <person name="Ezra D."/>
            <person name="Gonzalez J.B."/>
            <person name="Henrissat B."/>
            <person name="Kuo A."/>
            <person name="Liang C."/>
            <person name="Lipzen A."/>
            <person name="Lutzoni F."/>
            <person name="Magnuson J."/>
            <person name="Mondo S."/>
            <person name="Nolan M."/>
            <person name="Ohm R."/>
            <person name="Pangilinan J."/>
            <person name="Park H.-J."/>
            <person name="Ramirez L."/>
            <person name="Alfaro M."/>
            <person name="Sun H."/>
            <person name="Tritt A."/>
            <person name="Yoshinaga Y."/>
            <person name="Zwiers L.-H."/>
            <person name="Turgeon B.G."/>
            <person name="Goodwin S.B."/>
            <person name="Spatafora J.W."/>
            <person name="Crous P.W."/>
            <person name="Grigoriev I.V."/>
        </authorList>
    </citation>
    <scope>NUCLEOTIDE SEQUENCE</scope>
    <source>
        <strain evidence="1">IPT5</strain>
    </source>
</reference>
<evidence type="ECO:0000313" key="2">
    <source>
        <dbReference type="Proteomes" id="UP000799423"/>
    </source>
</evidence>
<dbReference type="Proteomes" id="UP000799423">
    <property type="component" value="Unassembled WGS sequence"/>
</dbReference>
<keyword evidence="2" id="KW-1185">Reference proteome</keyword>
<gene>
    <name evidence="1" type="ORF">T440DRAFT_28559</name>
</gene>
<name>A0A6A7BA97_9PLEO</name>
<sequence>MMLLVSGAVLGPGSTDAGSGSCLAVAPACKQWAVDPGSDRPAGEFSLTHSHSWPQIGSCAGRPFQGIITTPAYTRFVIPMTADRQPQESPDVHWLAGVSAHTAGGQRAYGRGGRCAQPADAVATCGRC</sequence>
<dbReference type="EMBL" id="MU006298">
    <property type="protein sequence ID" value="KAF2852456.1"/>
    <property type="molecule type" value="Genomic_DNA"/>
</dbReference>
<accession>A0A6A7BA97</accession>
<dbReference type="OrthoDB" id="10361269at2759"/>